<evidence type="ECO:0000259" key="8">
    <source>
        <dbReference type="PROSITE" id="PS51352"/>
    </source>
</evidence>
<dbReference type="SUPFAM" id="SSF52833">
    <property type="entry name" value="Thioredoxin-like"/>
    <property type="match status" value="1"/>
</dbReference>
<feature type="region of interest" description="Disordered" evidence="6">
    <location>
        <begin position="132"/>
        <end position="182"/>
    </location>
</feature>
<evidence type="ECO:0000313" key="9">
    <source>
        <dbReference type="EMBL" id="PNH00363.1"/>
    </source>
</evidence>
<feature type="domain" description="Thioredoxin" evidence="8">
    <location>
        <begin position="234"/>
        <end position="361"/>
    </location>
</feature>
<dbReference type="InterPro" id="IPR017937">
    <property type="entry name" value="Thioredoxin_CS"/>
</dbReference>
<organism evidence="9 10">
    <name type="scientific">Tetrabaena socialis</name>
    <dbReference type="NCBI Taxonomy" id="47790"/>
    <lineage>
        <taxon>Eukaryota</taxon>
        <taxon>Viridiplantae</taxon>
        <taxon>Chlorophyta</taxon>
        <taxon>core chlorophytes</taxon>
        <taxon>Chlorophyceae</taxon>
        <taxon>CS clade</taxon>
        <taxon>Chlamydomonadales</taxon>
        <taxon>Tetrabaenaceae</taxon>
        <taxon>Tetrabaena</taxon>
    </lineage>
</organism>
<feature type="region of interest" description="Disordered" evidence="6">
    <location>
        <begin position="221"/>
        <end position="255"/>
    </location>
</feature>
<dbReference type="AlphaFoldDB" id="A0A2J7ZJC1"/>
<protein>
    <recommendedName>
        <fullName evidence="8">Thioredoxin domain-containing protein</fullName>
    </recommendedName>
</protein>
<dbReference type="GO" id="GO:0005789">
    <property type="term" value="C:endoplasmic reticulum membrane"/>
    <property type="evidence" value="ECO:0007669"/>
    <property type="project" value="UniProtKB-SubCell"/>
</dbReference>
<feature type="compositionally biased region" description="Acidic residues" evidence="6">
    <location>
        <begin position="132"/>
        <end position="178"/>
    </location>
</feature>
<accession>A0A2J7ZJC1</accession>
<dbReference type="Pfam" id="PF00085">
    <property type="entry name" value="Thioredoxin"/>
    <property type="match status" value="1"/>
</dbReference>
<evidence type="ECO:0000256" key="4">
    <source>
        <dbReference type="ARBA" id="ARBA00023136"/>
    </source>
</evidence>
<evidence type="ECO:0000256" key="3">
    <source>
        <dbReference type="ARBA" id="ARBA00022989"/>
    </source>
</evidence>
<evidence type="ECO:0000256" key="6">
    <source>
        <dbReference type="SAM" id="MobiDB-lite"/>
    </source>
</evidence>
<evidence type="ECO:0000313" key="10">
    <source>
        <dbReference type="Proteomes" id="UP000236333"/>
    </source>
</evidence>
<keyword evidence="4 7" id="KW-0472">Membrane</keyword>
<gene>
    <name evidence="9" type="ORF">TSOC_013820</name>
</gene>
<evidence type="ECO:0000256" key="1">
    <source>
        <dbReference type="ARBA" id="ARBA00004389"/>
    </source>
</evidence>
<proteinExistence type="predicted"/>
<dbReference type="OrthoDB" id="74910at2759"/>
<dbReference type="PANTHER" id="PTHR46426">
    <property type="entry name" value="PROTEIN DISULFIDE-ISOMERASE TMX3"/>
    <property type="match status" value="1"/>
</dbReference>
<dbReference type="PANTHER" id="PTHR46426:SF1">
    <property type="entry name" value="PROTEIN DISULFIDE-ISOMERASE TMX3"/>
    <property type="match status" value="1"/>
</dbReference>
<dbReference type="PROSITE" id="PS51352">
    <property type="entry name" value="THIOREDOXIN_2"/>
    <property type="match status" value="1"/>
</dbReference>
<dbReference type="InterPro" id="IPR052250">
    <property type="entry name" value="PDI_TMX3"/>
</dbReference>
<feature type="transmembrane region" description="Helical" evidence="7">
    <location>
        <begin position="194"/>
        <end position="215"/>
    </location>
</feature>
<keyword evidence="2 7" id="KW-0812">Transmembrane</keyword>
<dbReference type="CDD" id="cd02961">
    <property type="entry name" value="PDI_a_family"/>
    <property type="match status" value="1"/>
</dbReference>
<evidence type="ECO:0000256" key="2">
    <source>
        <dbReference type="ARBA" id="ARBA00022692"/>
    </source>
</evidence>
<dbReference type="PROSITE" id="PS00194">
    <property type="entry name" value="THIOREDOXIN_1"/>
    <property type="match status" value="1"/>
</dbReference>
<reference evidence="9 10" key="1">
    <citation type="journal article" date="2017" name="Mol. Biol. Evol.">
        <title>The 4-celled Tetrabaena socialis nuclear genome reveals the essential components for genetic control of cell number at the origin of multicellularity in the volvocine lineage.</title>
        <authorList>
            <person name="Featherston J."/>
            <person name="Arakaki Y."/>
            <person name="Hanschen E.R."/>
            <person name="Ferris P.J."/>
            <person name="Michod R.E."/>
            <person name="Olson B.J.S.C."/>
            <person name="Nozaki H."/>
            <person name="Durand P.M."/>
        </authorList>
    </citation>
    <scope>NUCLEOTIDE SEQUENCE [LARGE SCALE GENOMIC DNA]</scope>
    <source>
        <strain evidence="9 10">NIES-571</strain>
    </source>
</reference>
<evidence type="ECO:0000256" key="5">
    <source>
        <dbReference type="ARBA" id="ARBA00045246"/>
    </source>
</evidence>
<dbReference type="InterPro" id="IPR036249">
    <property type="entry name" value="Thioredoxin-like_sf"/>
</dbReference>
<comment type="caution">
    <text evidence="9">The sequence shown here is derived from an EMBL/GenBank/DDBJ whole genome shotgun (WGS) entry which is preliminary data.</text>
</comment>
<sequence>MAAAVIKDSIRLMSLDEQGGLAMKVSYTRYKAVPREYMVTLRVDGHLDGEWVTPDGMEDDLPFIVVGRRPADPSARFPHNVWWGSVDELKSLACSVLCRGGNQWRPISVAIICNSTTSVAWEENDDIDFEDEFVSSSDDDDEEDDDADDDEDEEEDDDDDEEDGGEDEDDDEEEEEGDVAGHVRKRSRLGNYTLLFWVLIGCTVVTVIVTVLMMYRMSQKPTGPLPAPPAHTVTRPPAPVQAPRADTFSGESDEMGEMGEMGEIEEIEEIEETFKGQTDMVYIYSETCGWCDRFNPIWADFSDRYSGPINLVKVEARNPDARKYNVSGYPTVIIMKDGTQTAVFKDDRTVENLIRFASTNE</sequence>
<keyword evidence="3 7" id="KW-1133">Transmembrane helix</keyword>
<comment type="function">
    <text evidence="5">Probable disulfide isomerase, which participates in the folding of proteins containing disulfide bonds. May act as a dithiol oxidase. Acts as a regulator of endoplasmic reticulum-mitochondria contact sites via its ability to regulate redox signals.</text>
</comment>
<keyword evidence="10" id="KW-1185">Reference proteome</keyword>
<comment type="subcellular location">
    <subcellularLocation>
        <location evidence="1">Endoplasmic reticulum membrane</location>
        <topology evidence="1">Single-pass membrane protein</topology>
    </subcellularLocation>
</comment>
<name>A0A2J7ZJC1_9CHLO</name>
<dbReference type="Gene3D" id="3.40.30.10">
    <property type="entry name" value="Glutaredoxin"/>
    <property type="match status" value="1"/>
</dbReference>
<dbReference type="Proteomes" id="UP000236333">
    <property type="component" value="Unassembled WGS sequence"/>
</dbReference>
<evidence type="ECO:0000256" key="7">
    <source>
        <dbReference type="SAM" id="Phobius"/>
    </source>
</evidence>
<dbReference type="InterPro" id="IPR013766">
    <property type="entry name" value="Thioredoxin_domain"/>
</dbReference>
<dbReference type="EMBL" id="PGGS01001469">
    <property type="protein sequence ID" value="PNH00363.1"/>
    <property type="molecule type" value="Genomic_DNA"/>
</dbReference>